<evidence type="ECO:0000313" key="3">
    <source>
        <dbReference type="Proteomes" id="UP000299102"/>
    </source>
</evidence>
<comment type="caution">
    <text evidence="2">The sequence shown here is derived from an EMBL/GenBank/DDBJ whole genome shotgun (WGS) entry which is preliminary data.</text>
</comment>
<dbReference type="AlphaFoldDB" id="A0A4C1VLD9"/>
<dbReference type="Proteomes" id="UP000299102">
    <property type="component" value="Unassembled WGS sequence"/>
</dbReference>
<sequence>MAAVGRRKIIRIVTSRQRLAPSVATNKAAVFLRIARARAAGNAVTRLAPAARLNKRRRCESAPPINGARAARPPLMGRRSARASGEARQLRRCLYLHPATIYYSPRRGGALRRTHYAARAGGHCSQWCAPGGCTILSGCRDIPLTPWRVPGPRPPAPAPRAPRTRRKRRYTCHFTSITSRRIRASAHPPAADVLRNASLGSLSRFKAPYHKVP</sequence>
<keyword evidence="3" id="KW-1185">Reference proteome</keyword>
<protein>
    <submittedName>
        <fullName evidence="2">Uncharacterized protein</fullName>
    </submittedName>
</protein>
<gene>
    <name evidence="2" type="ORF">EVAR_27872_1</name>
</gene>
<evidence type="ECO:0000256" key="1">
    <source>
        <dbReference type="SAM" id="MobiDB-lite"/>
    </source>
</evidence>
<feature type="region of interest" description="Disordered" evidence="1">
    <location>
        <begin position="59"/>
        <end position="83"/>
    </location>
</feature>
<accession>A0A4C1VLD9</accession>
<reference evidence="2 3" key="1">
    <citation type="journal article" date="2019" name="Commun. Biol.">
        <title>The bagworm genome reveals a unique fibroin gene that provides high tensile strength.</title>
        <authorList>
            <person name="Kono N."/>
            <person name="Nakamura H."/>
            <person name="Ohtoshi R."/>
            <person name="Tomita M."/>
            <person name="Numata K."/>
            <person name="Arakawa K."/>
        </authorList>
    </citation>
    <scope>NUCLEOTIDE SEQUENCE [LARGE SCALE GENOMIC DNA]</scope>
</reference>
<organism evidence="2 3">
    <name type="scientific">Eumeta variegata</name>
    <name type="common">Bagworm moth</name>
    <name type="synonym">Eumeta japonica</name>
    <dbReference type="NCBI Taxonomy" id="151549"/>
    <lineage>
        <taxon>Eukaryota</taxon>
        <taxon>Metazoa</taxon>
        <taxon>Ecdysozoa</taxon>
        <taxon>Arthropoda</taxon>
        <taxon>Hexapoda</taxon>
        <taxon>Insecta</taxon>
        <taxon>Pterygota</taxon>
        <taxon>Neoptera</taxon>
        <taxon>Endopterygota</taxon>
        <taxon>Lepidoptera</taxon>
        <taxon>Glossata</taxon>
        <taxon>Ditrysia</taxon>
        <taxon>Tineoidea</taxon>
        <taxon>Psychidae</taxon>
        <taxon>Oiketicinae</taxon>
        <taxon>Eumeta</taxon>
    </lineage>
</organism>
<name>A0A4C1VLD9_EUMVA</name>
<evidence type="ECO:0000313" key="2">
    <source>
        <dbReference type="EMBL" id="GBP38684.1"/>
    </source>
</evidence>
<dbReference type="EMBL" id="BGZK01000352">
    <property type="protein sequence ID" value="GBP38684.1"/>
    <property type="molecule type" value="Genomic_DNA"/>
</dbReference>
<proteinExistence type="predicted"/>